<evidence type="ECO:0000313" key="3">
    <source>
        <dbReference type="Proteomes" id="UP001341840"/>
    </source>
</evidence>
<keyword evidence="3" id="KW-1185">Reference proteome</keyword>
<proteinExistence type="predicted"/>
<comment type="caution">
    <text evidence="2">The sequence shown here is derived from an EMBL/GenBank/DDBJ whole genome shotgun (WGS) entry which is preliminary data.</text>
</comment>
<evidence type="ECO:0000256" key="1">
    <source>
        <dbReference type="SAM" id="MobiDB-lite"/>
    </source>
</evidence>
<dbReference type="Proteomes" id="UP001341840">
    <property type="component" value="Unassembled WGS sequence"/>
</dbReference>
<feature type="non-terminal residue" evidence="2">
    <location>
        <position position="1"/>
    </location>
</feature>
<evidence type="ECO:0000313" key="2">
    <source>
        <dbReference type="EMBL" id="MED6201988.1"/>
    </source>
</evidence>
<feature type="region of interest" description="Disordered" evidence="1">
    <location>
        <begin position="89"/>
        <end position="115"/>
    </location>
</feature>
<gene>
    <name evidence="2" type="ORF">PIB30_100845</name>
</gene>
<organism evidence="2 3">
    <name type="scientific">Stylosanthes scabra</name>
    <dbReference type="NCBI Taxonomy" id="79078"/>
    <lineage>
        <taxon>Eukaryota</taxon>
        <taxon>Viridiplantae</taxon>
        <taxon>Streptophyta</taxon>
        <taxon>Embryophyta</taxon>
        <taxon>Tracheophyta</taxon>
        <taxon>Spermatophyta</taxon>
        <taxon>Magnoliopsida</taxon>
        <taxon>eudicotyledons</taxon>
        <taxon>Gunneridae</taxon>
        <taxon>Pentapetalae</taxon>
        <taxon>rosids</taxon>
        <taxon>fabids</taxon>
        <taxon>Fabales</taxon>
        <taxon>Fabaceae</taxon>
        <taxon>Papilionoideae</taxon>
        <taxon>50 kb inversion clade</taxon>
        <taxon>dalbergioids sensu lato</taxon>
        <taxon>Dalbergieae</taxon>
        <taxon>Pterocarpus clade</taxon>
        <taxon>Stylosanthes</taxon>
    </lineage>
</organism>
<name>A0ABU6XYR9_9FABA</name>
<reference evidence="2 3" key="1">
    <citation type="journal article" date="2023" name="Plants (Basel)">
        <title>Bridging the Gap: Combining Genomics and Transcriptomics Approaches to Understand Stylosanthes scabra, an Orphan Legume from the Brazilian Caatinga.</title>
        <authorList>
            <person name="Ferreira-Neto J.R.C."/>
            <person name="da Silva M.D."/>
            <person name="Binneck E."/>
            <person name="de Melo N.F."/>
            <person name="da Silva R.H."/>
            <person name="de Melo A.L.T.M."/>
            <person name="Pandolfi V."/>
            <person name="Bustamante F.O."/>
            <person name="Brasileiro-Vidal A.C."/>
            <person name="Benko-Iseppon A.M."/>
        </authorList>
    </citation>
    <scope>NUCLEOTIDE SEQUENCE [LARGE SCALE GENOMIC DNA]</scope>
    <source>
        <tissue evidence="2">Leaves</tissue>
    </source>
</reference>
<accession>A0ABU6XYR9</accession>
<dbReference type="EMBL" id="JASCZI010214317">
    <property type="protein sequence ID" value="MED6201988.1"/>
    <property type="molecule type" value="Genomic_DNA"/>
</dbReference>
<protein>
    <submittedName>
        <fullName evidence="2">Uncharacterized protein</fullName>
    </submittedName>
</protein>
<sequence length="115" mass="13059">SYFPPLSARFWFSPDALVRHRLDHRLRLAAPSPTSPASPPSAAARAFTRCLKVPRPPLVFLSRRYSSRWIWFCLPRLRSYMCRHFTNPGLSPEGTQILPRVGASTSKTRSDPPDP</sequence>